<dbReference type="InterPro" id="IPR055412">
    <property type="entry name" value="UVB_sens_C"/>
</dbReference>
<dbReference type="PANTHER" id="PTHR12770:SF22">
    <property type="entry name" value="PROTEIN ROOT UVB SENSITIVE 1, CHLOROPLASTIC"/>
    <property type="match status" value="1"/>
</dbReference>
<dbReference type="PANTHER" id="PTHR12770">
    <property type="entry name" value="RUS1 FAMILY PROTEIN C16ORF58"/>
    <property type="match status" value="1"/>
</dbReference>
<evidence type="ECO:0000256" key="1">
    <source>
        <dbReference type="ARBA" id="ARBA00007558"/>
    </source>
</evidence>
<proteinExistence type="inferred from homology"/>
<evidence type="ECO:0000259" key="4">
    <source>
        <dbReference type="Pfam" id="PF24160"/>
    </source>
</evidence>
<dbReference type="GO" id="GO:0009941">
    <property type="term" value="C:chloroplast envelope"/>
    <property type="evidence" value="ECO:0007669"/>
    <property type="project" value="TreeGrafter"/>
</dbReference>
<dbReference type="Proteomes" id="UP000813463">
    <property type="component" value="Chromosome 6"/>
</dbReference>
<dbReference type="RefSeq" id="XP_021848658.1">
    <property type="nucleotide sequence ID" value="XM_021992966.2"/>
</dbReference>
<accession>A0A9R0IGP1</accession>
<comment type="similarity">
    <text evidence="1">Belongs to the RUS1 family.</text>
</comment>
<reference evidence="6" key="2">
    <citation type="submission" date="2025-08" db="UniProtKB">
        <authorList>
            <consortium name="RefSeq"/>
        </authorList>
    </citation>
    <scope>IDENTIFICATION</scope>
    <source>
        <tissue evidence="6">Leaf</tissue>
    </source>
</reference>
<evidence type="ECO:0000259" key="3">
    <source>
        <dbReference type="Pfam" id="PF04884"/>
    </source>
</evidence>
<feature type="domain" description="Root UVB sensitive protein C-terminal" evidence="4">
    <location>
        <begin position="524"/>
        <end position="596"/>
    </location>
</feature>
<keyword evidence="5" id="KW-1185">Reference proteome</keyword>
<organism evidence="5 6">
    <name type="scientific">Spinacia oleracea</name>
    <name type="common">Spinach</name>
    <dbReference type="NCBI Taxonomy" id="3562"/>
    <lineage>
        <taxon>Eukaryota</taxon>
        <taxon>Viridiplantae</taxon>
        <taxon>Streptophyta</taxon>
        <taxon>Embryophyta</taxon>
        <taxon>Tracheophyta</taxon>
        <taxon>Spermatophyta</taxon>
        <taxon>Magnoliopsida</taxon>
        <taxon>eudicotyledons</taxon>
        <taxon>Gunneridae</taxon>
        <taxon>Pentapetalae</taxon>
        <taxon>Caryophyllales</taxon>
        <taxon>Chenopodiaceae</taxon>
        <taxon>Chenopodioideae</taxon>
        <taxon>Anserineae</taxon>
        <taxon>Spinacia</taxon>
    </lineage>
</organism>
<dbReference type="Pfam" id="PF24160">
    <property type="entry name" value="UVB_sens_C"/>
    <property type="match status" value="1"/>
</dbReference>
<dbReference type="AlphaFoldDB" id="A0A9R0IGP1"/>
<dbReference type="GO" id="GO:0032502">
    <property type="term" value="P:developmental process"/>
    <property type="evidence" value="ECO:0000318"/>
    <property type="project" value="GO_Central"/>
</dbReference>
<evidence type="ECO:0000256" key="2">
    <source>
        <dbReference type="SAM" id="MobiDB-lite"/>
    </source>
</evidence>
<dbReference type="InterPro" id="IPR054549">
    <property type="entry name" value="UVB_sens_RUS_dom"/>
</dbReference>
<name>A0A9R0IGP1_SPIOL</name>
<evidence type="ECO:0000313" key="5">
    <source>
        <dbReference type="Proteomes" id="UP000813463"/>
    </source>
</evidence>
<dbReference type="KEGG" id="soe:110788333"/>
<feature type="compositionally biased region" description="Low complexity" evidence="2">
    <location>
        <begin position="75"/>
        <end position="93"/>
    </location>
</feature>
<dbReference type="InterPro" id="IPR006968">
    <property type="entry name" value="RUS_fam"/>
</dbReference>
<dbReference type="GeneID" id="110788333"/>
<reference evidence="5" key="1">
    <citation type="journal article" date="2021" name="Nat. Commun.">
        <title>Genomic analyses provide insights into spinach domestication and the genetic basis of agronomic traits.</title>
        <authorList>
            <person name="Cai X."/>
            <person name="Sun X."/>
            <person name="Xu C."/>
            <person name="Sun H."/>
            <person name="Wang X."/>
            <person name="Ge C."/>
            <person name="Zhang Z."/>
            <person name="Wang Q."/>
            <person name="Fei Z."/>
            <person name="Jiao C."/>
            <person name="Wang Q."/>
        </authorList>
    </citation>
    <scope>NUCLEOTIDE SEQUENCE [LARGE SCALE GENOMIC DNA]</scope>
    <source>
        <strain evidence="5">cv. Varoflay</strain>
    </source>
</reference>
<evidence type="ECO:0000313" key="6">
    <source>
        <dbReference type="RefSeq" id="XP_021848658.1"/>
    </source>
</evidence>
<feature type="compositionally biased region" description="Basic and acidic residues" evidence="2">
    <location>
        <begin position="94"/>
        <end position="107"/>
    </location>
</feature>
<dbReference type="OrthoDB" id="364779at2759"/>
<protein>
    <submittedName>
        <fullName evidence="6">Protein root UVB sensitive 1, chloroplastic</fullName>
    </submittedName>
</protein>
<dbReference type="GO" id="GO:0010224">
    <property type="term" value="P:response to UV-B"/>
    <property type="evidence" value="ECO:0000318"/>
    <property type="project" value="GO_Central"/>
</dbReference>
<sequence>MGCTCTSAALLLDNSSLFTFQAKATSQHRNLKARLEAHEFSFTNKVSCLQRTVATKAFELRHVLPSLGPDFLLDSGNSGNNGNNNNNNNGNGKNNDKNDSDGDSNHGDSHDGILRTLALFWTYQLTSFVSSVSWNSNLKMGEGTFSPRQFLLCLLSVLGFLRLFHFNYAGALGSIDEAGAIKDEEAIWEIKGGQRKKIFRDPSKDEFVVVPSSYLMPSSTSPKGNMDSGSLNPSSRLPSVWLLCKDLVFRLMLPEGFPDSVTNDYWDYSLWRGVQGIASQISGVLATQSLLLAVGLGKGAIPTAAAINWVLKDGIGYLSKIMLSKYGRHFDVHPKGWRLFADLLENTAFGLEILTPAFPHLFVFIGAAAGAGRSAATLIQAATRSCFYAGFAAKRNFAEVIAKGEAQGMVSKSVGIMLGIALANVVGSSTPLALACFGIITWVHMYCNLKSYQCIQLRTLNPYRASLVFSEYLLSGQVPYVTDVNDEEPLFPALPFLNVRPPYKPDSSNLSVEAKNAAAEIERRLELGSTLSDVIQRREDVVALVDLYKNEGYILAEYNGKFCVILKDSASPQDMLRSVYQINFLYWLEKNAGIPSQNACDDCRAGGKLQVSLDYTRREFEHARRDSELAGWVTDGLIARPLPHRISLKNHVSAAPTS</sequence>
<feature type="domain" description="Protein root UVB sensitive/RUS" evidence="3">
    <location>
        <begin position="246"/>
        <end position="474"/>
    </location>
</feature>
<dbReference type="Pfam" id="PF04884">
    <property type="entry name" value="UVB_sens_prot"/>
    <property type="match status" value="1"/>
</dbReference>
<gene>
    <name evidence="6" type="primary">LOC110788333</name>
</gene>
<feature type="region of interest" description="Disordered" evidence="2">
    <location>
        <begin position="75"/>
        <end position="107"/>
    </location>
</feature>